<dbReference type="Proteomes" id="UP000315395">
    <property type="component" value="Chromosome"/>
</dbReference>
<dbReference type="RefSeq" id="WP_143783675.1">
    <property type="nucleotide sequence ID" value="NZ_CP041616.1"/>
</dbReference>
<accession>A0A516GBW7</accession>
<proteinExistence type="predicted"/>
<reference evidence="1 2" key="1">
    <citation type="submission" date="2019-07" db="EMBL/GenBank/DDBJ databases">
        <title>complete genome sequencing of Ornithinimicrobium sp. H23M54.</title>
        <authorList>
            <person name="Bae J.-W."/>
            <person name="Lee S.-Y."/>
        </authorList>
    </citation>
    <scope>NUCLEOTIDE SEQUENCE [LARGE SCALE GENOMIC DNA]</scope>
    <source>
        <strain evidence="1 2">H23M54</strain>
    </source>
</reference>
<dbReference type="AlphaFoldDB" id="A0A516GBW7"/>
<sequence length="176" mass="19267">MAWGKKSEGPPEAIREAGVPDGDKLIAAKVDELTGRWVLACRTRVTVVSDAGEVQESRPWLDVDGGTWDPEQDILRVTWIEGGTPTRWQFTGSGTHIFTDAFRDRVQSSVVLVREVDLGPGRKTRVAIRKDLATRELVDQVVPGRGVRSDDVELAEQVAVARATLRDQSGLPPLTA</sequence>
<dbReference type="EMBL" id="CP041616">
    <property type="protein sequence ID" value="QDO88998.1"/>
    <property type="molecule type" value="Genomic_DNA"/>
</dbReference>
<evidence type="ECO:0000313" key="2">
    <source>
        <dbReference type="Proteomes" id="UP000315395"/>
    </source>
</evidence>
<keyword evidence="2" id="KW-1185">Reference proteome</keyword>
<organism evidence="1 2">
    <name type="scientific">Ornithinimicrobium ciconiae</name>
    <dbReference type="NCBI Taxonomy" id="2594265"/>
    <lineage>
        <taxon>Bacteria</taxon>
        <taxon>Bacillati</taxon>
        <taxon>Actinomycetota</taxon>
        <taxon>Actinomycetes</taxon>
        <taxon>Micrococcales</taxon>
        <taxon>Ornithinimicrobiaceae</taxon>
        <taxon>Ornithinimicrobium</taxon>
    </lineage>
</organism>
<gene>
    <name evidence="1" type="ORF">FNH13_12255</name>
</gene>
<dbReference type="KEGG" id="orz:FNH13_12255"/>
<protein>
    <submittedName>
        <fullName evidence="1">Uncharacterized protein</fullName>
    </submittedName>
</protein>
<evidence type="ECO:0000313" key="1">
    <source>
        <dbReference type="EMBL" id="QDO88998.1"/>
    </source>
</evidence>
<dbReference type="OrthoDB" id="5144898at2"/>
<name>A0A516GBW7_9MICO</name>